<accession>A0ABU2BUU3</accession>
<proteinExistence type="predicted"/>
<evidence type="ECO:0000313" key="2">
    <source>
        <dbReference type="Proteomes" id="UP001183648"/>
    </source>
</evidence>
<reference evidence="1 2" key="1">
    <citation type="submission" date="2023-07" db="EMBL/GenBank/DDBJ databases">
        <title>Sequencing the genomes of 1000 actinobacteria strains.</title>
        <authorList>
            <person name="Klenk H.-P."/>
        </authorList>
    </citation>
    <scope>NUCLEOTIDE SEQUENCE [LARGE SCALE GENOMIC DNA]</scope>
    <source>
        <strain evidence="1 2">DSM 19426</strain>
    </source>
</reference>
<keyword evidence="2" id="KW-1185">Reference proteome</keyword>
<dbReference type="SUPFAM" id="SSF51445">
    <property type="entry name" value="(Trans)glycosidases"/>
    <property type="match status" value="1"/>
</dbReference>
<name>A0ABU2BUU3_9ACTN</name>
<protein>
    <recommendedName>
        <fullName evidence="3">Glycoside-hydrolase family GH114 TIM-barrel domain-containing protein</fullName>
    </recommendedName>
</protein>
<sequence length="238" mass="26470">MTRRPLAFYYGTGAVPELTAYQRVVLQRGSYSPLQLASLTGARTHPLAYVSLSEDEGPPAPWQRRDRDPDWGGVRVHLDDPRWTRHVTQQAAEALEAGFAGLFLDTLNVEWTHPEDIPHLLALVATLREVVGTAYLLANRGFALLPMLAELVDGVVFESFSVRWLAGDGYAPWPPDVLEGHARVAERLLGFDLDLFALDYADDEALAAFAERRARQFGMSCFVSDRLLSRLPQRAPVG</sequence>
<gene>
    <name evidence="1" type="ORF">J2S63_001948</name>
</gene>
<dbReference type="Proteomes" id="UP001183648">
    <property type="component" value="Unassembled WGS sequence"/>
</dbReference>
<dbReference type="RefSeq" id="WP_310301711.1">
    <property type="nucleotide sequence ID" value="NZ_BAAAPS010000008.1"/>
</dbReference>
<dbReference type="PANTHER" id="PTHR35882:SF2">
    <property type="entry name" value="PELA"/>
    <property type="match status" value="1"/>
</dbReference>
<dbReference type="Gene3D" id="3.20.20.70">
    <property type="entry name" value="Aldolase class I"/>
    <property type="match status" value="1"/>
</dbReference>
<dbReference type="EMBL" id="JAVDYG010000001">
    <property type="protein sequence ID" value="MDR7362395.1"/>
    <property type="molecule type" value="Genomic_DNA"/>
</dbReference>
<evidence type="ECO:0008006" key="3">
    <source>
        <dbReference type="Google" id="ProtNLM"/>
    </source>
</evidence>
<dbReference type="InterPro" id="IPR013785">
    <property type="entry name" value="Aldolase_TIM"/>
</dbReference>
<comment type="caution">
    <text evidence="1">The sequence shown here is derived from an EMBL/GenBank/DDBJ whole genome shotgun (WGS) entry which is preliminary data.</text>
</comment>
<organism evidence="1 2">
    <name type="scientific">Nocardioides marmoribigeumensis</name>
    <dbReference type="NCBI Taxonomy" id="433649"/>
    <lineage>
        <taxon>Bacteria</taxon>
        <taxon>Bacillati</taxon>
        <taxon>Actinomycetota</taxon>
        <taxon>Actinomycetes</taxon>
        <taxon>Propionibacteriales</taxon>
        <taxon>Nocardioidaceae</taxon>
        <taxon>Nocardioides</taxon>
    </lineage>
</organism>
<dbReference type="InterPro" id="IPR017853">
    <property type="entry name" value="GH"/>
</dbReference>
<evidence type="ECO:0000313" key="1">
    <source>
        <dbReference type="EMBL" id="MDR7362395.1"/>
    </source>
</evidence>
<dbReference type="PANTHER" id="PTHR35882">
    <property type="entry name" value="PELA"/>
    <property type="match status" value="1"/>
</dbReference>